<evidence type="ECO:0000313" key="1">
    <source>
        <dbReference type="EMBL" id="AHB12100.1"/>
    </source>
</evidence>
<reference evidence="1 2" key="1">
    <citation type="journal article" date="2014" name="J. Bacteriol.">
        <title>Characterization of novel virulent broad-host-range phages of Xylella fastidiosa and Xanthomonas.</title>
        <authorList>
            <person name="Ahern S.J."/>
            <person name="Das M."/>
            <person name="Bhowmick T.S."/>
            <person name="Young R."/>
            <person name="Gonzalez C.F."/>
        </authorList>
    </citation>
    <scope>NUCLEOTIDE SEQUENCE [LARGE SCALE GENOMIC DNA]</scope>
</reference>
<dbReference type="EMBL" id="KF626666">
    <property type="protein sequence ID" value="AHB12100.1"/>
    <property type="molecule type" value="Genomic_DNA"/>
</dbReference>
<dbReference type="OrthoDB" id="20400at10239"/>
<keyword evidence="2" id="KW-1185">Reference proteome</keyword>
<dbReference type="Proteomes" id="UP000018622">
    <property type="component" value="Segment"/>
</dbReference>
<dbReference type="RefSeq" id="YP_008858878.1">
    <property type="nucleotide sequence ID" value="NC_022982.1"/>
</dbReference>
<gene>
    <name evidence="1" type="ORF">Paz_03</name>
</gene>
<name>V5Q9J5_9CAUD</name>
<sequence length="148" mass="16827">MDNVDLVEQFGCGNVESALIVAHYVRDYVEAELAKDGGVRISTTGICDLWSEFADSIGAANRWTRKARDTLYHEWPHFSGDRLYPVPCPLSMIDAYEEYILSHRNPSTAMGKEEFAFNRAPHMWDGEYGESRMACLVYIIDRLEAALK</sequence>
<proteinExistence type="predicted"/>
<organism evidence="1 2">
    <name type="scientific">Xylella phage Paz</name>
    <dbReference type="NCBI Taxonomy" id="1415145"/>
    <lineage>
        <taxon>Viruses</taxon>
        <taxon>Duplodnaviria</taxon>
        <taxon>Heunggongvirae</taxon>
        <taxon>Uroviricota</taxon>
        <taxon>Caudoviricetes</taxon>
        <taxon>Autographivirales</taxon>
        <taxon>Autonotataviridae</taxon>
        <taxon>Gujervirinae</taxon>
        <taxon>Pazvirus</taxon>
        <taxon>Pazvirus paz</taxon>
    </lineage>
</organism>
<dbReference type="GeneID" id="17777782"/>
<accession>V5Q9J5</accession>
<dbReference type="KEGG" id="vg:17777782"/>
<evidence type="ECO:0000313" key="2">
    <source>
        <dbReference type="Proteomes" id="UP000018622"/>
    </source>
</evidence>
<protein>
    <submittedName>
        <fullName evidence="1">Uncharacterized protein</fullName>
    </submittedName>
</protein>